<dbReference type="Proteomes" id="UP001525379">
    <property type="component" value="Unassembled WGS sequence"/>
</dbReference>
<dbReference type="Pfam" id="PF19516">
    <property type="entry name" value="DUF6049"/>
    <property type="match status" value="1"/>
</dbReference>
<reference evidence="3 4" key="1">
    <citation type="submission" date="2022-04" db="EMBL/GenBank/DDBJ databases">
        <title>Human microbiome associated bacterial genomes.</title>
        <authorList>
            <person name="Sandstrom S."/>
            <person name="Salamzade R."/>
            <person name="Kalan L.R."/>
        </authorList>
    </citation>
    <scope>NUCLEOTIDE SEQUENCE [LARGE SCALE GENOMIC DNA]</scope>
    <source>
        <strain evidence="4">p3-SID1799</strain>
    </source>
</reference>
<sequence length="762" mass="79556">MPTPAVEAAVPSLAVPQNTDDLAAVPANPDVPDGQVGVLVEPANHGELTPGGKLEVTVDVVNRSREAIPAGRITLTLSDGPITTRYALEEWTQGQTSESISTERSLGEAPVGELAAGATARVELEIDATSLGLDVANGYAPYALRANLTAGAIQREGRSSIVWNPGTAAIPNRVATIVPITAPLGRTPFLTAQELAAATVDGGDLDVVLDSVEGTKAALAIDPRVLASIRVLGKDAPPEAAAWLERLEALPNESFALPYADLDTELLADSGVTDFPTADLSLLADPEAFAPADGEQTLPATTGDTPNASPSGSPTTSTSPTEATPSVADSPSLPSNEELRKVTATMDAIAWPAANSLGDGDLERLRNEGATTVLLDGNNVALDEESPWTPSTAATIQGMDARVMDDALGRAVSRAVNAESDEAWSAAAAEMSTILAVTARELPQSPRTLLTATPRNVPTHPEYLGKTLKLLDELAWSDTVPFAETAPRANGQDPVTGSILPGDVDHVRVERVQQLMTALDEARGFATMYEDPKEFVADVEAALATSLASGWRRDRGEWLGVTQNVLNYVASCEHAVVVVPTSDIQLVGTEAALPVFVQNVGSRRVEVQVEFVPRSSLLKTGEPQIITIEPGSMTRAHLSVTAIGNGLTTGDVILKTPDGRQISTPQSLNVNVRAELEAVGIGIILAVIAVLLVAGTIRTIRRRRGGDADDAGDAGDDTAAEHSDEGNNVADGADEPQDAEVADEAPHDEAAELSDEPSETER</sequence>
<evidence type="ECO:0000256" key="2">
    <source>
        <dbReference type="SAM" id="Phobius"/>
    </source>
</evidence>
<keyword evidence="2" id="KW-0812">Transmembrane</keyword>
<gene>
    <name evidence="3" type="ORF">M3D15_01675</name>
</gene>
<feature type="compositionally biased region" description="Acidic residues" evidence="1">
    <location>
        <begin position="751"/>
        <end position="762"/>
    </location>
</feature>
<accession>A0ABT2HUQ4</accession>
<feature type="compositionally biased region" description="Low complexity" evidence="1">
    <location>
        <begin position="305"/>
        <end position="326"/>
    </location>
</feature>
<keyword evidence="4" id="KW-1185">Reference proteome</keyword>
<feature type="transmembrane region" description="Helical" evidence="2">
    <location>
        <begin position="678"/>
        <end position="697"/>
    </location>
</feature>
<keyword evidence="2" id="KW-0472">Membrane</keyword>
<dbReference type="EMBL" id="JALXSQ010000004">
    <property type="protein sequence ID" value="MCT2042055.1"/>
    <property type="molecule type" value="Genomic_DNA"/>
</dbReference>
<name>A0ABT2HUQ4_9MICO</name>
<evidence type="ECO:0000313" key="3">
    <source>
        <dbReference type="EMBL" id="MCT2042055.1"/>
    </source>
</evidence>
<dbReference type="InterPro" id="IPR046112">
    <property type="entry name" value="DUF6049"/>
</dbReference>
<feature type="compositionally biased region" description="Acidic residues" evidence="1">
    <location>
        <begin position="708"/>
        <end position="718"/>
    </location>
</feature>
<comment type="caution">
    <text evidence="3">The sequence shown here is derived from an EMBL/GenBank/DDBJ whole genome shotgun (WGS) entry which is preliminary data.</text>
</comment>
<organism evidence="3 4">
    <name type="scientific">Pseudoclavibacter albus</name>
    <dbReference type="NCBI Taxonomy" id="272241"/>
    <lineage>
        <taxon>Bacteria</taxon>
        <taxon>Bacillati</taxon>
        <taxon>Actinomycetota</taxon>
        <taxon>Actinomycetes</taxon>
        <taxon>Micrococcales</taxon>
        <taxon>Microbacteriaceae</taxon>
        <taxon>Pseudoclavibacter</taxon>
    </lineage>
</organism>
<feature type="compositionally biased region" description="Acidic residues" evidence="1">
    <location>
        <begin position="732"/>
        <end position="743"/>
    </location>
</feature>
<protein>
    <submittedName>
        <fullName evidence="3">DUF6049 family protein</fullName>
    </submittedName>
</protein>
<evidence type="ECO:0000313" key="4">
    <source>
        <dbReference type="Proteomes" id="UP001525379"/>
    </source>
</evidence>
<feature type="region of interest" description="Disordered" evidence="1">
    <location>
        <begin position="292"/>
        <end position="335"/>
    </location>
</feature>
<evidence type="ECO:0000256" key="1">
    <source>
        <dbReference type="SAM" id="MobiDB-lite"/>
    </source>
</evidence>
<feature type="region of interest" description="Disordered" evidence="1">
    <location>
        <begin position="704"/>
        <end position="762"/>
    </location>
</feature>
<proteinExistence type="predicted"/>
<keyword evidence="2" id="KW-1133">Transmembrane helix</keyword>